<dbReference type="EC" id="5.1.99.6" evidence="19"/>
<reference evidence="22 23" key="1">
    <citation type="submission" date="2018-03" db="EMBL/GenBank/DDBJ databases">
        <title>Aquarubrobacter algicola gen. nov., sp. nov., a novel actinobacterium isolated from shallow eutrophic lake during the end of cyanobacterial harmful algal blooms.</title>
        <authorList>
            <person name="Chun S.J."/>
        </authorList>
    </citation>
    <scope>NUCLEOTIDE SEQUENCE [LARGE SCALE GENOMIC DNA]</scope>
    <source>
        <strain evidence="22 23">Seoho-28</strain>
    </source>
</reference>
<comment type="catalytic activity">
    <reaction evidence="15 17 19">
        <text>(6S)-NADHX + ADP = AMP + phosphate + NADH + H(+)</text>
        <dbReference type="Rhea" id="RHEA:32223"/>
        <dbReference type="ChEBI" id="CHEBI:15378"/>
        <dbReference type="ChEBI" id="CHEBI:43474"/>
        <dbReference type="ChEBI" id="CHEBI:57945"/>
        <dbReference type="ChEBI" id="CHEBI:64074"/>
        <dbReference type="ChEBI" id="CHEBI:456215"/>
        <dbReference type="ChEBI" id="CHEBI:456216"/>
        <dbReference type="EC" id="4.2.1.136"/>
    </reaction>
</comment>
<dbReference type="PIRSF" id="PIRSF017184">
    <property type="entry name" value="Nnr"/>
    <property type="match status" value="1"/>
</dbReference>
<dbReference type="Gene3D" id="3.40.1190.20">
    <property type="match status" value="1"/>
</dbReference>
<sequence length="516" mass="51000">MTRPALPDWLDPLPDAARMRATDAWAIDELGIPGVDLMDRAGAALASVVERVAPQGTIAVVCGKGNNGGDGYVLARLLREQGRDVRVLVTAPVAELRGDAAHHSALLPGPGPVPFAAAGLHGVTLVVDAILGTGVTGEPRGAARYAIDAIVESGVPVVACDVPSGVDASTGEAAGVAIRAVATATFHAAKPGLWINPGKERSGVLAVCDIGIPAGAPTEPADVGLLTERVLDGLPGRGAASTKFTSGHVLVAGGSRGLTGAPCLAALGAMRGGAGYVTACVPGSLEEVVAIALMEAMTVPLPDHGGALVADGAALVAERAARRGGALVLGPGLGTAAASRTFARGLAAVADVPLVLDADGLGAHAGRVADLAARTAPTVLTPHAGELARLLDTSSERVQAARLEHAHTAAEHAHAVVVLKGDDTLVADPDGRVAISQGGAPALATAGTGDVLAGLVGALLAQGVEPFRAACAAVELHARAGRLAAEQHGPDGVVAGDVAAALGRARLRDGDRGAGR</sequence>
<keyword evidence="12 17" id="KW-0456">Lyase</keyword>
<evidence type="ECO:0000259" key="21">
    <source>
        <dbReference type="PROSITE" id="PS51385"/>
    </source>
</evidence>
<dbReference type="PROSITE" id="PS51385">
    <property type="entry name" value="YJEF_N"/>
    <property type="match status" value="1"/>
</dbReference>
<dbReference type="InterPro" id="IPR000631">
    <property type="entry name" value="CARKD"/>
</dbReference>
<dbReference type="Gene3D" id="3.40.50.10260">
    <property type="entry name" value="YjeF N-terminal domain"/>
    <property type="match status" value="1"/>
</dbReference>
<dbReference type="AlphaFoldDB" id="A0A2T4UF52"/>
<comment type="cofactor">
    <cofactor evidence="18 19">
        <name>K(+)</name>
        <dbReference type="ChEBI" id="CHEBI:29103"/>
    </cofactor>
    <text evidence="18 19">Binds 1 potassium ion per subunit.</text>
</comment>
<protein>
    <recommendedName>
        <fullName evidence="19">Bifunctional NAD(P)H-hydrate repair enzyme</fullName>
    </recommendedName>
    <alternativeName>
        <fullName evidence="19">Nicotinamide nucleotide repair protein</fullName>
    </alternativeName>
    <domain>
        <recommendedName>
            <fullName evidence="19">ADP-dependent (S)-NAD(P)H-hydrate dehydratase</fullName>
            <ecNumber evidence="19">4.2.1.136</ecNumber>
        </recommendedName>
        <alternativeName>
            <fullName evidence="19">ADP-dependent NAD(P)HX dehydratase</fullName>
        </alternativeName>
    </domain>
    <domain>
        <recommendedName>
            <fullName evidence="19">NAD(P)H-hydrate epimerase</fullName>
            <ecNumber evidence="19">5.1.99.6</ecNumber>
        </recommendedName>
    </domain>
</protein>
<keyword evidence="9 18" id="KW-0630">Potassium</keyword>
<evidence type="ECO:0000256" key="15">
    <source>
        <dbReference type="ARBA" id="ARBA00048238"/>
    </source>
</evidence>
<gene>
    <name evidence="18" type="primary">nnrE</name>
    <name evidence="17" type="synonym">nnrD</name>
    <name evidence="22" type="ORF">C7Y72_15455</name>
</gene>
<feature type="binding site" evidence="17">
    <location>
        <position position="383"/>
    </location>
    <ligand>
        <name>(6S)-NADPHX</name>
        <dbReference type="ChEBI" id="CHEBI:64076"/>
    </ligand>
</feature>
<evidence type="ECO:0000256" key="19">
    <source>
        <dbReference type="PIRNR" id="PIRNR017184"/>
    </source>
</evidence>
<dbReference type="GO" id="GO:0046496">
    <property type="term" value="P:nicotinamide nucleotide metabolic process"/>
    <property type="evidence" value="ECO:0007669"/>
    <property type="project" value="UniProtKB-UniRule"/>
</dbReference>
<dbReference type="SUPFAM" id="SSF53613">
    <property type="entry name" value="Ribokinase-like"/>
    <property type="match status" value="1"/>
</dbReference>
<evidence type="ECO:0000313" key="22">
    <source>
        <dbReference type="EMBL" id="PTL56362.1"/>
    </source>
</evidence>
<evidence type="ECO:0000259" key="20">
    <source>
        <dbReference type="PROSITE" id="PS51383"/>
    </source>
</evidence>
<dbReference type="GO" id="GO:0005524">
    <property type="term" value="F:ATP binding"/>
    <property type="evidence" value="ECO:0007669"/>
    <property type="project" value="UniProtKB-UniRule"/>
</dbReference>
<dbReference type="InterPro" id="IPR030677">
    <property type="entry name" value="Nnr"/>
</dbReference>
<evidence type="ECO:0000256" key="5">
    <source>
        <dbReference type="ARBA" id="ARBA00022723"/>
    </source>
</evidence>
<dbReference type="GO" id="GO:0046872">
    <property type="term" value="F:metal ion binding"/>
    <property type="evidence" value="ECO:0007669"/>
    <property type="project" value="UniProtKB-UniRule"/>
</dbReference>
<comment type="similarity">
    <text evidence="3 19">In the N-terminal section; belongs to the NnrE/AIBP family.</text>
</comment>
<keyword evidence="23" id="KW-1185">Reference proteome</keyword>
<evidence type="ECO:0000256" key="7">
    <source>
        <dbReference type="ARBA" id="ARBA00022840"/>
    </source>
</evidence>
<comment type="catalytic activity">
    <reaction evidence="1 18 19">
        <text>(6R)-NADHX = (6S)-NADHX</text>
        <dbReference type="Rhea" id="RHEA:32215"/>
        <dbReference type="ChEBI" id="CHEBI:64074"/>
        <dbReference type="ChEBI" id="CHEBI:64075"/>
        <dbReference type="EC" id="5.1.99.6"/>
    </reaction>
</comment>
<dbReference type="NCBIfam" id="TIGR00196">
    <property type="entry name" value="yjeF_cterm"/>
    <property type="match status" value="1"/>
</dbReference>
<comment type="catalytic activity">
    <reaction evidence="2 18 19">
        <text>(6R)-NADPHX = (6S)-NADPHX</text>
        <dbReference type="Rhea" id="RHEA:32227"/>
        <dbReference type="ChEBI" id="CHEBI:64076"/>
        <dbReference type="ChEBI" id="CHEBI:64077"/>
        <dbReference type="EC" id="5.1.99.6"/>
    </reaction>
</comment>
<evidence type="ECO:0000256" key="4">
    <source>
        <dbReference type="ARBA" id="ARBA00009524"/>
    </source>
</evidence>
<feature type="binding site" evidence="18">
    <location>
        <position position="67"/>
    </location>
    <ligand>
        <name>K(+)</name>
        <dbReference type="ChEBI" id="CHEBI:29103"/>
    </ligand>
</feature>
<dbReference type="NCBIfam" id="TIGR00197">
    <property type="entry name" value="yjeF_nterm"/>
    <property type="match status" value="1"/>
</dbReference>
<dbReference type="Pfam" id="PF01256">
    <property type="entry name" value="Carb_kinase"/>
    <property type="match status" value="1"/>
</dbReference>
<dbReference type="InterPro" id="IPR029056">
    <property type="entry name" value="Ribokinase-like"/>
</dbReference>
<comment type="function">
    <text evidence="18">Catalyzes the epimerization of the S- and R-forms of NAD(P)HX, a damaged form of NAD(P)H that is a result of enzymatic or heat-dependent hydration. This is a prerequisite for the S-specific NAD(P)H-hydrate dehydratase to allow the repair of both epimers of NAD(P)HX.</text>
</comment>
<comment type="similarity">
    <text evidence="18">Belongs to the NnrE/AIBP family.</text>
</comment>
<feature type="domain" description="YjeF C-terminal" evidence="20">
    <location>
        <begin position="226"/>
        <end position="509"/>
    </location>
</feature>
<evidence type="ECO:0000256" key="1">
    <source>
        <dbReference type="ARBA" id="ARBA00000013"/>
    </source>
</evidence>
<keyword evidence="8 17" id="KW-0521">NADP</keyword>
<dbReference type="GO" id="GO:0052855">
    <property type="term" value="F:ADP-dependent NAD(P)H-hydrate dehydratase activity"/>
    <property type="evidence" value="ECO:0007669"/>
    <property type="project" value="UniProtKB-UniRule"/>
</dbReference>
<dbReference type="PANTHER" id="PTHR12592">
    <property type="entry name" value="ATP-DEPENDENT (S)-NAD(P)H-HYDRATE DEHYDRATASE FAMILY MEMBER"/>
    <property type="match status" value="1"/>
</dbReference>
<evidence type="ECO:0000256" key="6">
    <source>
        <dbReference type="ARBA" id="ARBA00022741"/>
    </source>
</evidence>
<comment type="cofactor">
    <cofactor evidence="17">
        <name>Mg(2+)</name>
        <dbReference type="ChEBI" id="CHEBI:18420"/>
    </cofactor>
</comment>
<comment type="subunit">
    <text evidence="17">Homotetramer.</text>
</comment>
<evidence type="ECO:0000256" key="13">
    <source>
        <dbReference type="ARBA" id="ARBA00023268"/>
    </source>
</evidence>
<keyword evidence="5 18" id="KW-0479">Metal-binding</keyword>
<evidence type="ECO:0000256" key="10">
    <source>
        <dbReference type="ARBA" id="ARBA00023027"/>
    </source>
</evidence>
<comment type="caution">
    <text evidence="18">Lacks conserved residue(s) required for the propagation of feature annotation.</text>
</comment>
<evidence type="ECO:0000256" key="16">
    <source>
        <dbReference type="ARBA" id="ARBA00049209"/>
    </source>
</evidence>
<dbReference type="EMBL" id="PYYB01000002">
    <property type="protein sequence ID" value="PTL56362.1"/>
    <property type="molecule type" value="Genomic_DNA"/>
</dbReference>
<feature type="binding site" evidence="18">
    <location>
        <position position="128"/>
    </location>
    <ligand>
        <name>K(+)</name>
        <dbReference type="ChEBI" id="CHEBI:29103"/>
    </ligand>
</feature>
<dbReference type="InterPro" id="IPR004443">
    <property type="entry name" value="YjeF_N_dom"/>
</dbReference>
<evidence type="ECO:0000256" key="17">
    <source>
        <dbReference type="HAMAP-Rule" id="MF_01965"/>
    </source>
</evidence>
<dbReference type="PROSITE" id="PS01050">
    <property type="entry name" value="YJEF_C_2"/>
    <property type="match status" value="1"/>
</dbReference>
<dbReference type="PROSITE" id="PS51383">
    <property type="entry name" value="YJEF_C_3"/>
    <property type="match status" value="1"/>
</dbReference>
<dbReference type="GO" id="GO:0110051">
    <property type="term" value="P:metabolite repair"/>
    <property type="evidence" value="ECO:0007669"/>
    <property type="project" value="TreeGrafter"/>
</dbReference>
<name>A0A2T4UF52_9ACTN</name>
<keyword evidence="11 18" id="KW-0413">Isomerase</keyword>
<feature type="binding site" evidence="17">
    <location>
        <position position="332"/>
    </location>
    <ligand>
        <name>(6S)-NADPHX</name>
        <dbReference type="ChEBI" id="CHEBI:64076"/>
    </ligand>
</feature>
<comment type="caution">
    <text evidence="22">The sequence shown here is derived from an EMBL/GenBank/DDBJ whole genome shotgun (WGS) entry which is preliminary data.</text>
</comment>
<evidence type="ECO:0000256" key="12">
    <source>
        <dbReference type="ARBA" id="ARBA00023239"/>
    </source>
</evidence>
<dbReference type="GO" id="GO:0052856">
    <property type="term" value="F:NAD(P)HX epimerase activity"/>
    <property type="evidence" value="ECO:0007669"/>
    <property type="project" value="UniProtKB-UniRule"/>
</dbReference>
<feature type="binding site" evidence="17">
    <location>
        <position position="261"/>
    </location>
    <ligand>
        <name>(6S)-NADPHX</name>
        <dbReference type="ChEBI" id="CHEBI:64076"/>
    </ligand>
</feature>
<feature type="binding site" evidence="17">
    <location>
        <position position="450"/>
    </location>
    <ligand>
        <name>(6S)-NADPHX</name>
        <dbReference type="ChEBI" id="CHEBI:64076"/>
    </ligand>
</feature>
<evidence type="ECO:0000256" key="18">
    <source>
        <dbReference type="HAMAP-Rule" id="MF_01966"/>
    </source>
</evidence>
<dbReference type="InterPro" id="IPR036652">
    <property type="entry name" value="YjeF_N_dom_sf"/>
</dbReference>
<feature type="binding site" evidence="18">
    <location>
        <position position="161"/>
    </location>
    <ligand>
        <name>(6S)-NADPHX</name>
        <dbReference type="ChEBI" id="CHEBI:64076"/>
    </ligand>
</feature>
<evidence type="ECO:0000256" key="8">
    <source>
        <dbReference type="ARBA" id="ARBA00022857"/>
    </source>
</evidence>
<evidence type="ECO:0000256" key="9">
    <source>
        <dbReference type="ARBA" id="ARBA00022958"/>
    </source>
</evidence>
<feature type="domain" description="YjeF N-terminal" evidence="21">
    <location>
        <begin position="19"/>
        <end position="218"/>
    </location>
</feature>
<accession>A0A2T4UF52</accession>
<keyword evidence="7 17" id="KW-0067">ATP-binding</keyword>
<comment type="catalytic activity">
    <reaction evidence="16 17 19">
        <text>(6S)-NADPHX + ADP = AMP + phosphate + NADPH + H(+)</text>
        <dbReference type="Rhea" id="RHEA:32235"/>
        <dbReference type="ChEBI" id="CHEBI:15378"/>
        <dbReference type="ChEBI" id="CHEBI:43474"/>
        <dbReference type="ChEBI" id="CHEBI:57783"/>
        <dbReference type="ChEBI" id="CHEBI:64076"/>
        <dbReference type="ChEBI" id="CHEBI:456215"/>
        <dbReference type="ChEBI" id="CHEBI:456216"/>
        <dbReference type="EC" id="4.2.1.136"/>
    </reaction>
</comment>
<comment type="function">
    <text evidence="17">Catalyzes the dehydration of the S-form of NAD(P)HX at the expense of ADP, which is converted to AMP. Together with NAD(P)HX epimerase, which catalyzes the epimerization of the S- and R-forms, the enzyme allows the repair of both epimers of NAD(P)HX, a damaged form of NAD(P)H that is a result of enzymatic or heat-dependent hydration.</text>
</comment>
<dbReference type="HAMAP" id="MF_01965">
    <property type="entry name" value="NADHX_dehydratase"/>
    <property type="match status" value="1"/>
</dbReference>
<dbReference type="PANTHER" id="PTHR12592:SF0">
    <property type="entry name" value="ATP-DEPENDENT (S)-NAD(P)H-HYDRATE DEHYDRATASE"/>
    <property type="match status" value="1"/>
</dbReference>
<organism evidence="22 23">
    <name type="scientific">Paraconexibacter algicola</name>
    <dbReference type="NCBI Taxonomy" id="2133960"/>
    <lineage>
        <taxon>Bacteria</taxon>
        <taxon>Bacillati</taxon>
        <taxon>Actinomycetota</taxon>
        <taxon>Thermoleophilia</taxon>
        <taxon>Solirubrobacterales</taxon>
        <taxon>Paraconexibacteraceae</taxon>
        <taxon>Paraconexibacter</taxon>
    </lineage>
</organism>
<dbReference type="OrthoDB" id="9806925at2"/>
<dbReference type="HAMAP" id="MF_01966">
    <property type="entry name" value="NADHX_epimerase"/>
    <property type="match status" value="1"/>
</dbReference>
<dbReference type="InterPro" id="IPR017953">
    <property type="entry name" value="Carbohydrate_kinase_pred_CS"/>
</dbReference>
<dbReference type="EC" id="4.2.1.136" evidence="19"/>
<comment type="similarity">
    <text evidence="17">Belongs to the NnrD/CARKD family.</text>
</comment>
<dbReference type="CDD" id="cd01171">
    <property type="entry name" value="YXKO-related"/>
    <property type="match status" value="1"/>
</dbReference>
<feature type="binding site" evidence="18">
    <location>
        <begin position="66"/>
        <end position="70"/>
    </location>
    <ligand>
        <name>(6S)-NADPHX</name>
        <dbReference type="ChEBI" id="CHEBI:64076"/>
    </ligand>
</feature>
<evidence type="ECO:0000256" key="11">
    <source>
        <dbReference type="ARBA" id="ARBA00023235"/>
    </source>
</evidence>
<feature type="binding site" evidence="17">
    <location>
        <position position="449"/>
    </location>
    <ligand>
        <name>AMP</name>
        <dbReference type="ChEBI" id="CHEBI:456215"/>
    </ligand>
</feature>
<dbReference type="Pfam" id="PF03853">
    <property type="entry name" value="YjeF_N"/>
    <property type="match status" value="1"/>
</dbReference>
<dbReference type="Proteomes" id="UP000240739">
    <property type="component" value="Unassembled WGS sequence"/>
</dbReference>
<dbReference type="RefSeq" id="WP_107570081.1">
    <property type="nucleotide sequence ID" value="NZ_PYYB01000002.1"/>
</dbReference>
<evidence type="ECO:0000256" key="3">
    <source>
        <dbReference type="ARBA" id="ARBA00006001"/>
    </source>
</evidence>
<comment type="function">
    <text evidence="14 19">Bifunctional enzyme that catalyzes the epimerization of the S- and R-forms of NAD(P)HX and the dehydration of the S-form of NAD(P)HX at the expense of ADP, which is converted to AMP. This allows the repair of both epimers of NAD(P)HX, a damaged form of NAD(P)H that is a result of enzymatic or heat-dependent hydration.</text>
</comment>
<proteinExistence type="inferred from homology"/>
<feature type="binding site" evidence="17">
    <location>
        <begin position="420"/>
        <end position="424"/>
    </location>
    <ligand>
        <name>AMP</name>
        <dbReference type="ChEBI" id="CHEBI:456215"/>
    </ligand>
</feature>
<comment type="similarity">
    <text evidence="4 19">In the C-terminal section; belongs to the NnrD/CARKD family.</text>
</comment>
<evidence type="ECO:0000313" key="23">
    <source>
        <dbReference type="Proteomes" id="UP000240739"/>
    </source>
</evidence>
<feature type="binding site" evidence="18">
    <location>
        <position position="164"/>
    </location>
    <ligand>
        <name>K(+)</name>
        <dbReference type="ChEBI" id="CHEBI:29103"/>
    </ligand>
</feature>
<keyword evidence="13" id="KW-0511">Multifunctional enzyme</keyword>
<dbReference type="SUPFAM" id="SSF64153">
    <property type="entry name" value="YjeF N-terminal domain-like"/>
    <property type="match status" value="1"/>
</dbReference>
<keyword evidence="10 17" id="KW-0520">NAD</keyword>
<feature type="binding site" evidence="18">
    <location>
        <begin position="132"/>
        <end position="138"/>
    </location>
    <ligand>
        <name>(6S)-NADPHX</name>
        <dbReference type="ChEBI" id="CHEBI:64076"/>
    </ligand>
</feature>
<evidence type="ECO:0000256" key="2">
    <source>
        <dbReference type="ARBA" id="ARBA00000909"/>
    </source>
</evidence>
<keyword evidence="6 17" id="KW-0547">Nucleotide-binding</keyword>
<evidence type="ECO:0000256" key="14">
    <source>
        <dbReference type="ARBA" id="ARBA00025153"/>
    </source>
</evidence>